<evidence type="ECO:0000313" key="1">
    <source>
        <dbReference type="EnsemblPlants" id="Kaladp0045s0465.1.v1.1.CDS.1"/>
    </source>
</evidence>
<dbReference type="Proteomes" id="UP000594263">
    <property type="component" value="Unplaced"/>
</dbReference>
<dbReference type="OMA" id="LKHDDDQ"/>
<name>A0A7N0TU72_KALFE</name>
<dbReference type="PANTHER" id="PTHR36795:SF2">
    <property type="entry name" value="OS01G0938400 PROTEIN"/>
    <property type="match status" value="1"/>
</dbReference>
<evidence type="ECO:0000313" key="2">
    <source>
        <dbReference type="Proteomes" id="UP000594263"/>
    </source>
</evidence>
<dbReference type="PANTHER" id="PTHR36795">
    <property type="entry name" value="OS01G0938400 PROTEIN"/>
    <property type="match status" value="1"/>
</dbReference>
<dbReference type="AlphaFoldDB" id="A0A7N0TU72"/>
<sequence length="142" mass="16431">MAAAAGRFSYHKLKRERDCPPTAYEDDRDDQGSALRAALRARAWSRLRRVPVRRRFRVGALGARVRRYLRSRRVLRSVRASWERVVRRLRDGQAHFGDLFAGNYMFLQVNPTPFPKLVVGPCKARADDSRSTMSYLISRPIV</sequence>
<organism evidence="1 2">
    <name type="scientific">Kalanchoe fedtschenkoi</name>
    <name type="common">Lavender scallops</name>
    <name type="synonym">South American air plant</name>
    <dbReference type="NCBI Taxonomy" id="63787"/>
    <lineage>
        <taxon>Eukaryota</taxon>
        <taxon>Viridiplantae</taxon>
        <taxon>Streptophyta</taxon>
        <taxon>Embryophyta</taxon>
        <taxon>Tracheophyta</taxon>
        <taxon>Spermatophyta</taxon>
        <taxon>Magnoliopsida</taxon>
        <taxon>eudicotyledons</taxon>
        <taxon>Gunneridae</taxon>
        <taxon>Pentapetalae</taxon>
        <taxon>Saxifragales</taxon>
        <taxon>Crassulaceae</taxon>
        <taxon>Kalanchoe</taxon>
    </lineage>
</organism>
<dbReference type="EnsemblPlants" id="Kaladp0045s0465.1.v1.1">
    <property type="protein sequence ID" value="Kaladp0045s0465.1.v1.1.CDS.1"/>
    <property type="gene ID" value="Kaladp0045s0465.v1.1"/>
</dbReference>
<keyword evidence="2" id="KW-1185">Reference proteome</keyword>
<proteinExistence type="predicted"/>
<accession>A0A7N0TU72</accession>
<reference evidence="1" key="1">
    <citation type="submission" date="2021-01" db="UniProtKB">
        <authorList>
            <consortium name="EnsemblPlants"/>
        </authorList>
    </citation>
    <scope>IDENTIFICATION</scope>
</reference>
<protein>
    <submittedName>
        <fullName evidence="1">Uncharacterized protein</fullName>
    </submittedName>
</protein>
<dbReference type="Gramene" id="Kaladp0045s0465.1.v1.1">
    <property type="protein sequence ID" value="Kaladp0045s0465.1.v1.1.CDS.1"/>
    <property type="gene ID" value="Kaladp0045s0465.v1.1"/>
</dbReference>